<evidence type="ECO:0000256" key="3">
    <source>
        <dbReference type="ARBA" id="ARBA00011738"/>
    </source>
</evidence>
<dbReference type="Pfam" id="PF01326">
    <property type="entry name" value="PPDK_N"/>
    <property type="match status" value="1"/>
</dbReference>
<dbReference type="SUPFAM" id="SSF49452">
    <property type="entry name" value="Starch-binding domain-like"/>
    <property type="match status" value="1"/>
</dbReference>
<keyword evidence="8" id="KW-0067">ATP-binding</keyword>
<keyword evidence="6" id="KW-0547">Nucleotide-binding</keyword>
<evidence type="ECO:0000256" key="11">
    <source>
        <dbReference type="SAM" id="MobiDB-lite"/>
    </source>
</evidence>
<dbReference type="Gene3D" id="3.30.470.20">
    <property type="entry name" value="ATP-grasp fold, B domain"/>
    <property type="match status" value="1"/>
</dbReference>
<evidence type="ECO:0000256" key="1">
    <source>
        <dbReference type="ARBA" id="ARBA00001946"/>
    </source>
</evidence>
<gene>
    <name evidence="13" type="ORF">CEUR00632_LOCUS16831</name>
</gene>
<evidence type="ECO:0000256" key="7">
    <source>
        <dbReference type="ARBA" id="ARBA00022777"/>
    </source>
</evidence>
<name>A0A7R9VQR9_9CHLO</name>
<dbReference type="Gene3D" id="2.60.40.10">
    <property type="entry name" value="Immunoglobulins"/>
    <property type="match status" value="1"/>
</dbReference>
<proteinExistence type="inferred from homology"/>
<dbReference type="EMBL" id="HBEC01036243">
    <property type="protein sequence ID" value="CAD8302952.1"/>
    <property type="molecule type" value="Transcribed_RNA"/>
</dbReference>
<comment type="cofactor">
    <cofactor evidence="1">
        <name>Mg(2+)</name>
        <dbReference type="ChEBI" id="CHEBI:18420"/>
    </cofactor>
</comment>
<feature type="domain" description="CBM20" evidence="12">
    <location>
        <begin position="38"/>
        <end position="141"/>
    </location>
</feature>
<dbReference type="GO" id="GO:0016301">
    <property type="term" value="F:kinase activity"/>
    <property type="evidence" value="ECO:0007669"/>
    <property type="project" value="UniProtKB-KW"/>
</dbReference>
<dbReference type="GO" id="GO:0046872">
    <property type="term" value="F:metal ion binding"/>
    <property type="evidence" value="ECO:0007669"/>
    <property type="project" value="UniProtKB-KW"/>
</dbReference>
<evidence type="ECO:0000256" key="10">
    <source>
        <dbReference type="ARBA" id="ARBA00023277"/>
    </source>
</evidence>
<feature type="compositionally biased region" description="Low complexity" evidence="11">
    <location>
        <begin position="156"/>
        <end position="167"/>
    </location>
</feature>
<dbReference type="InterPro" id="IPR002192">
    <property type="entry name" value="PPDK_AMP/ATP-bd"/>
</dbReference>
<dbReference type="PANTHER" id="PTHR47453:SF1">
    <property type="entry name" value="PHOSPHOGLUCAN, WATER DIKINASE, CHLOROPLASTIC"/>
    <property type="match status" value="1"/>
</dbReference>
<evidence type="ECO:0000256" key="6">
    <source>
        <dbReference type="ARBA" id="ARBA00022741"/>
    </source>
</evidence>
<dbReference type="GO" id="GO:0005524">
    <property type="term" value="F:ATP binding"/>
    <property type="evidence" value="ECO:0007669"/>
    <property type="project" value="UniProtKB-KW"/>
</dbReference>
<evidence type="ECO:0000256" key="5">
    <source>
        <dbReference type="ARBA" id="ARBA00022723"/>
    </source>
</evidence>
<evidence type="ECO:0000313" key="13">
    <source>
        <dbReference type="EMBL" id="CAD8302952.1"/>
    </source>
</evidence>
<keyword evidence="9" id="KW-0460">Magnesium</keyword>
<sequence length="1192" mass="127692">MQTRSRAAARPAFAADRAVRPGPLGRRRGGGRSRALTVSAFAESNVPLTIEVKKEVPFGQVVRVCGSNEAFGAWKLDKAPKLKWHDGHVWRATMTIPVGETMKFKLVVTGDGEPAWEGGSDRELTALGPDYGLTAACNWDATSSMTVDAFEIASGNNGSNGSNGAAAKPAFQPSKERKREPAMSGGGGGSGSDSGPGSALSSMEEESRGLGGTWAGAEPEFVRSRQDKTQRGGTWDTSGLEGVALAVVEGDKEAANWLKKLDLTKQLLVDRPPMMRPGLDELSHSFVYTTWINSGAIACAEAGSHYRPNHHSNLALKMFRSLEWVIGDASHATNSNGSGGGSDALVVMAARRMHARLPSISGEFRQSVPLTRIRDIAHRNDIPHDLKQEIKHTLQNKLHRCAGPEDLVASEKMLRRVTANPGEYNDAFVNEFKVFVRELRDFFNASGLEDVIAKTTDTLDAPHAAAVEQLLSSKRKVEGGGASGSLDDLMALLFAVTQARTHYASGLQAGLRNDVNDDVLETRQRWRLSEVRLEEYTFVVLSRVVNVLEQQGGAEALAKSDNDKWALPLSALTAGLRNLGLSQFKAKELLALENELQAWHSAGPLTSGGKETAMRAKASLDRVLRLCGEYSDALMRVYSKPAADLGRALGVPPHMASVFGESETRGSVAFQLSKLAALLSKALRIAAGQSSWDGLVTGEAVGKLYEVDRLTPDTIDALSKEHSGGMLLLLVKEADGDEELGPLVPLGLRGVVLCQEMAHLSHLGVRARQEHVVFATLDDRELLAQAVHPLVGEQCSLTVAPGGQVTLEKASTRTLQRALTRAVRGAENAPVAETLPLSDSWQDTKRVSSPKMLKMSDTTTENAGSKAGKCAELEHLARNSGGLFSTPVSVALPFGCMDAAIDAAGSQVATEYQEVLEQLEEPLSGDALEKACDRMQALVRGIAVPPALLDQLRGSFHEHAMLVLRSSANVEDLAGMSAAGLYESVVGVPVADADGVAKAIAEVWASLYTRRAVLSRRVAKVPQRAATMGVLVQELHCPKVSFVLHTARPSDMDESVMLVEAAPGQGETLASGAVGTPWRLEVEKKPRGKVDTLAFANFSRALVPVPSRLIGQRQGQGSRTLGAGLVETEVDYSKQRITVDAEYRADVGQRLAAVGVAIEAYFGKKPQDIEGGLVETEKSDADIFIFQSRPQS</sequence>
<dbReference type="Gene3D" id="3.30.1490.20">
    <property type="entry name" value="ATP-grasp fold, A domain"/>
    <property type="match status" value="1"/>
</dbReference>
<dbReference type="AlphaFoldDB" id="A0A7R9VQR9"/>
<dbReference type="SMART" id="SM01065">
    <property type="entry name" value="CBM_2"/>
    <property type="match status" value="1"/>
</dbReference>
<organism evidence="13">
    <name type="scientific">Chlamydomonas euryale</name>
    <dbReference type="NCBI Taxonomy" id="1486919"/>
    <lineage>
        <taxon>Eukaryota</taxon>
        <taxon>Viridiplantae</taxon>
        <taxon>Chlorophyta</taxon>
        <taxon>core chlorophytes</taxon>
        <taxon>Chlorophyceae</taxon>
        <taxon>CS clade</taxon>
        <taxon>Chlamydomonadales</taxon>
        <taxon>Chlamydomonadaceae</taxon>
        <taxon>Chlamydomonas</taxon>
    </lineage>
</organism>
<dbReference type="InterPro" id="IPR002044">
    <property type="entry name" value="CBM20"/>
</dbReference>
<comment type="similarity">
    <text evidence="2">Belongs to the PEP-utilizing enzyme family.</text>
</comment>
<dbReference type="Pfam" id="PF22973">
    <property type="entry name" value="GWD1_pHisD"/>
    <property type="match status" value="1"/>
</dbReference>
<dbReference type="GO" id="GO:2001070">
    <property type="term" value="F:starch binding"/>
    <property type="evidence" value="ECO:0007669"/>
    <property type="project" value="InterPro"/>
</dbReference>
<dbReference type="InterPro" id="IPR013783">
    <property type="entry name" value="Ig-like_fold"/>
</dbReference>
<evidence type="ECO:0000256" key="8">
    <source>
        <dbReference type="ARBA" id="ARBA00022840"/>
    </source>
</evidence>
<evidence type="ECO:0000256" key="4">
    <source>
        <dbReference type="ARBA" id="ARBA00022679"/>
    </source>
</evidence>
<dbReference type="PROSITE" id="PS51166">
    <property type="entry name" value="CBM20"/>
    <property type="match status" value="1"/>
</dbReference>
<keyword evidence="7" id="KW-0418">Kinase</keyword>
<evidence type="ECO:0000259" key="12">
    <source>
        <dbReference type="PROSITE" id="PS51166"/>
    </source>
</evidence>
<dbReference type="InterPro" id="IPR054481">
    <property type="entry name" value="GWD1_pHisD"/>
</dbReference>
<keyword evidence="10" id="KW-0119">Carbohydrate metabolism</keyword>
<evidence type="ECO:0000256" key="2">
    <source>
        <dbReference type="ARBA" id="ARBA00007837"/>
    </source>
</evidence>
<accession>A0A7R9VQR9</accession>
<keyword evidence="5" id="KW-0479">Metal-binding</keyword>
<dbReference type="Pfam" id="PF00686">
    <property type="entry name" value="CBM_20"/>
    <property type="match status" value="1"/>
</dbReference>
<feature type="region of interest" description="Disordered" evidence="11">
    <location>
        <begin position="156"/>
        <end position="216"/>
    </location>
</feature>
<evidence type="ECO:0000256" key="9">
    <source>
        <dbReference type="ARBA" id="ARBA00022842"/>
    </source>
</evidence>
<protein>
    <recommendedName>
        <fullName evidence="12">CBM20 domain-containing protein</fullName>
    </recommendedName>
</protein>
<dbReference type="SUPFAM" id="SSF56059">
    <property type="entry name" value="Glutathione synthetase ATP-binding domain-like"/>
    <property type="match status" value="1"/>
</dbReference>
<feature type="compositionally biased region" description="Gly residues" evidence="11">
    <location>
        <begin position="184"/>
        <end position="194"/>
    </location>
</feature>
<dbReference type="InterPro" id="IPR013784">
    <property type="entry name" value="Carb-bd-like_fold"/>
</dbReference>
<dbReference type="PANTHER" id="PTHR47453">
    <property type="entry name" value="PHOSPHOGLUCAN, WATER DIKINASE, CHLOROPLASTIC"/>
    <property type="match status" value="1"/>
</dbReference>
<comment type="subunit">
    <text evidence="3">Homodimer.</text>
</comment>
<reference evidence="13" key="1">
    <citation type="submission" date="2021-01" db="EMBL/GenBank/DDBJ databases">
        <authorList>
            <person name="Corre E."/>
            <person name="Pelletier E."/>
            <person name="Niang G."/>
            <person name="Scheremetjew M."/>
            <person name="Finn R."/>
            <person name="Kale V."/>
            <person name="Holt S."/>
            <person name="Cochrane G."/>
            <person name="Meng A."/>
            <person name="Brown T."/>
            <person name="Cohen L."/>
        </authorList>
    </citation>
    <scope>NUCLEOTIDE SEQUENCE</scope>
    <source>
        <strain evidence="13">CCMP219</strain>
    </source>
</reference>
<keyword evidence="4" id="KW-0808">Transferase</keyword>
<dbReference type="InterPro" id="IPR013815">
    <property type="entry name" value="ATP_grasp_subdomain_1"/>
</dbReference>